<dbReference type="GO" id="GO:0030420">
    <property type="term" value="P:establishment of competence for transformation"/>
    <property type="evidence" value="ECO:0007669"/>
    <property type="project" value="UniProtKB-KW"/>
</dbReference>
<dbReference type="GO" id="GO:0009986">
    <property type="term" value="C:cell surface"/>
    <property type="evidence" value="ECO:0007669"/>
    <property type="project" value="UniProtKB-SubCell"/>
</dbReference>
<keyword evidence="3" id="KW-0812">Transmembrane</keyword>
<dbReference type="NCBIfam" id="NF040982">
    <property type="entry name" value="ComGD"/>
    <property type="match status" value="1"/>
</dbReference>
<reference evidence="4 5" key="1">
    <citation type="submission" date="2019-08" db="EMBL/GenBank/DDBJ databases">
        <title>Bacillus genomes from the desert of Cuatro Cienegas, Coahuila.</title>
        <authorList>
            <person name="Olmedo-Alvarez G."/>
        </authorList>
    </citation>
    <scope>NUCLEOTIDE SEQUENCE [LARGE SCALE GENOMIC DNA]</scope>
    <source>
        <strain evidence="4 5">CH446_14T</strain>
    </source>
</reference>
<dbReference type="Proteomes" id="UP000322139">
    <property type="component" value="Unassembled WGS sequence"/>
</dbReference>
<dbReference type="RefSeq" id="WP_148977200.1">
    <property type="nucleotide sequence ID" value="NZ_JBNIKT010000006.1"/>
</dbReference>
<evidence type="ECO:0000256" key="2">
    <source>
        <dbReference type="ARBA" id="ARBA00023287"/>
    </source>
</evidence>
<dbReference type="InterPro" id="IPR012902">
    <property type="entry name" value="N_methyl_site"/>
</dbReference>
<name>A0A5D4QM62_9BACI</name>
<dbReference type="AlphaFoldDB" id="A0A5D4QM62"/>
<keyword evidence="3" id="KW-0472">Membrane</keyword>
<sequence length="145" mass="16373">MAKGEGGFTLVETLLVFSIFLLISSLAAVYIVPQASRLESRLFLSQLQSDLFFAQQYAISRQETISFYIFPDENRYIAIPPNSAAIIDRSYEEDIAIYEDTMKLSFRFLPSGNVSSFGSLYAEAGGETYRITFLIGKGRFYIVKE</sequence>
<evidence type="ECO:0000256" key="3">
    <source>
        <dbReference type="SAM" id="Phobius"/>
    </source>
</evidence>
<dbReference type="InterPro" id="IPR016785">
    <property type="entry name" value="ComGD"/>
</dbReference>
<dbReference type="PIRSF" id="PIRSF021292">
    <property type="entry name" value="Competence_ComGD"/>
    <property type="match status" value="1"/>
</dbReference>
<dbReference type="EMBL" id="VTER01000024">
    <property type="protein sequence ID" value="TYS40193.1"/>
    <property type="molecule type" value="Genomic_DNA"/>
</dbReference>
<evidence type="ECO:0000256" key="1">
    <source>
        <dbReference type="ARBA" id="ARBA00004241"/>
    </source>
</evidence>
<organism evidence="4 5">
    <name type="scientific">Bacillus infantis</name>
    <dbReference type="NCBI Taxonomy" id="324767"/>
    <lineage>
        <taxon>Bacteria</taxon>
        <taxon>Bacillati</taxon>
        <taxon>Bacillota</taxon>
        <taxon>Bacilli</taxon>
        <taxon>Bacillales</taxon>
        <taxon>Bacillaceae</taxon>
        <taxon>Bacillus</taxon>
    </lineage>
</organism>
<evidence type="ECO:0000313" key="4">
    <source>
        <dbReference type="EMBL" id="TYS40193.1"/>
    </source>
</evidence>
<dbReference type="PROSITE" id="PS00409">
    <property type="entry name" value="PROKAR_NTER_METHYL"/>
    <property type="match status" value="1"/>
</dbReference>
<feature type="transmembrane region" description="Helical" evidence="3">
    <location>
        <begin position="14"/>
        <end position="32"/>
    </location>
</feature>
<gene>
    <name evidence="4" type="ORF">FZD51_25290</name>
</gene>
<keyword evidence="3" id="KW-1133">Transmembrane helix</keyword>
<proteinExistence type="predicted"/>
<comment type="subcellular location">
    <subcellularLocation>
        <location evidence="1">Cell surface</location>
    </subcellularLocation>
</comment>
<evidence type="ECO:0000313" key="5">
    <source>
        <dbReference type="Proteomes" id="UP000322139"/>
    </source>
</evidence>
<comment type="caution">
    <text evidence="4">The sequence shown here is derived from an EMBL/GenBank/DDBJ whole genome shotgun (WGS) entry which is preliminary data.</text>
</comment>
<accession>A0A5D4QM62</accession>
<protein>
    <submittedName>
        <fullName evidence="4">Type II secretion system protein</fullName>
    </submittedName>
</protein>
<keyword evidence="2" id="KW-0178">Competence</keyword>